<gene>
    <name evidence="5" type="ORF">Rt10032_c15g5439</name>
</gene>
<dbReference type="UniPathway" id="UPA00849">
    <property type="reaction ID" value="UER00819"/>
</dbReference>
<organism evidence="5 6">
    <name type="scientific">Rhodotorula toruloides</name>
    <name type="common">Yeast</name>
    <name type="synonym">Rhodosporidium toruloides</name>
    <dbReference type="NCBI Taxonomy" id="5286"/>
    <lineage>
        <taxon>Eukaryota</taxon>
        <taxon>Fungi</taxon>
        <taxon>Dikarya</taxon>
        <taxon>Basidiomycota</taxon>
        <taxon>Pucciniomycotina</taxon>
        <taxon>Microbotryomycetes</taxon>
        <taxon>Sporidiobolales</taxon>
        <taxon>Sporidiobolaceae</taxon>
        <taxon>Rhodotorula</taxon>
    </lineage>
</organism>
<name>A0A511KM02_RHOTO</name>
<dbReference type="Proteomes" id="UP000321518">
    <property type="component" value="Unassembled WGS sequence"/>
</dbReference>
<evidence type="ECO:0000256" key="3">
    <source>
        <dbReference type="ARBA" id="ARBA00013100"/>
    </source>
</evidence>
<protein>
    <recommendedName>
        <fullName evidence="3">6-pyruvoyltetrahydropterin synthase</fullName>
        <ecNumber evidence="3">4.2.3.12</ecNumber>
    </recommendedName>
</protein>
<accession>A0A511KM02</accession>
<proteinExistence type="inferred from homology"/>
<comment type="pathway">
    <text evidence="1">Cofactor biosynthesis; tetrahydrobiopterin biosynthesis; tetrahydrobiopterin from 7,8-dihydroneopterin triphosphate: step 1/3.</text>
</comment>
<evidence type="ECO:0000256" key="2">
    <source>
        <dbReference type="ARBA" id="ARBA00009164"/>
    </source>
</evidence>
<dbReference type="Gene3D" id="3.30.479.10">
    <property type="entry name" value="6-pyruvoyl tetrahydropterin synthase/QueD"/>
    <property type="match status" value="1"/>
</dbReference>
<comment type="similarity">
    <text evidence="2">Belongs to the PTPS family.</text>
</comment>
<evidence type="ECO:0000256" key="4">
    <source>
        <dbReference type="ARBA" id="ARBA00023007"/>
    </source>
</evidence>
<evidence type="ECO:0000313" key="6">
    <source>
        <dbReference type="Proteomes" id="UP000321518"/>
    </source>
</evidence>
<dbReference type="InterPro" id="IPR038418">
    <property type="entry name" value="6-PTP_synth/QueD_sf"/>
</dbReference>
<dbReference type="AlphaFoldDB" id="A0A511KM02"/>
<evidence type="ECO:0000256" key="1">
    <source>
        <dbReference type="ARBA" id="ARBA00005126"/>
    </source>
</evidence>
<dbReference type="EMBL" id="BJWK01000015">
    <property type="protein sequence ID" value="GEM11422.1"/>
    <property type="molecule type" value="Genomic_DNA"/>
</dbReference>
<dbReference type="Pfam" id="PF01242">
    <property type="entry name" value="PTPS"/>
    <property type="match status" value="1"/>
</dbReference>
<dbReference type="SUPFAM" id="SSF55620">
    <property type="entry name" value="Tetrahydrobiopterin biosynthesis enzymes-like"/>
    <property type="match status" value="1"/>
</dbReference>
<dbReference type="GO" id="GO:0003874">
    <property type="term" value="F:6-pyruvoyltetrahydropterin synthase activity"/>
    <property type="evidence" value="ECO:0007669"/>
    <property type="project" value="UniProtKB-EC"/>
</dbReference>
<sequence length="182" mass="19679">MQVDSDAQLTPFSVPAVAISPQNGSSTAPSSTDDQAPLVTLVHKASALTEQQNASRYGALAMGVHGHTYEFEVKFRGPLCKATGQVYGNDLLEDVMHMSIHEVLASKHLDNDLSFFLSRPSTLENVCLFVWRNINVIMAPHPYDVCEVSVESEPCPKVGGRGMSKSRVTFSGEMIAVPSMPA</sequence>
<dbReference type="OrthoDB" id="14045at2759"/>
<evidence type="ECO:0000313" key="5">
    <source>
        <dbReference type="EMBL" id="GEM11422.1"/>
    </source>
</evidence>
<keyword evidence="4" id="KW-0783">Tetrahydrobiopterin biosynthesis</keyword>
<comment type="caution">
    <text evidence="5">The sequence shown here is derived from an EMBL/GenBank/DDBJ whole genome shotgun (WGS) entry which is preliminary data.</text>
</comment>
<dbReference type="EC" id="4.2.3.12" evidence="3"/>
<dbReference type="GO" id="GO:0006729">
    <property type="term" value="P:tetrahydrobiopterin biosynthetic process"/>
    <property type="evidence" value="ECO:0007669"/>
    <property type="project" value="UniProtKB-UniPathway"/>
</dbReference>
<reference evidence="5 6" key="1">
    <citation type="submission" date="2019-07" db="EMBL/GenBank/DDBJ databases">
        <title>Rhodotorula toruloides NBRC10032 genome sequencing.</title>
        <authorList>
            <person name="Shida Y."/>
            <person name="Takaku H."/>
            <person name="Ogasawara W."/>
            <person name="Mori K."/>
        </authorList>
    </citation>
    <scope>NUCLEOTIDE SEQUENCE [LARGE SCALE GENOMIC DNA]</scope>
    <source>
        <strain evidence="5 6">NBRC10032</strain>
    </source>
</reference>
<dbReference type="InterPro" id="IPR007115">
    <property type="entry name" value="6-PTP_synth/QueD"/>
</dbReference>